<dbReference type="RefSeq" id="WP_235208114.1">
    <property type="nucleotide sequence ID" value="NZ_BAMD01000016.1"/>
</dbReference>
<protein>
    <recommendedName>
        <fullName evidence="1">chorismate mutase</fullName>
        <ecNumber evidence="1">5.4.99.5</ecNumber>
    </recommendedName>
</protein>
<keyword evidence="5" id="KW-1185">Reference proteome</keyword>
<dbReference type="EC" id="5.4.99.5" evidence="1"/>
<dbReference type="AlphaFoldDB" id="W7YKV5"/>
<reference evidence="4 5" key="1">
    <citation type="journal article" date="2014" name="Genome Announc.">
        <title>Draft Genome Sequence of Cytophaga fermentans JCM 21142T, a Facultative Anaerobe Isolated from Marine Mud.</title>
        <authorList>
            <person name="Starns D."/>
            <person name="Oshima K."/>
            <person name="Suda W."/>
            <person name="Iino T."/>
            <person name="Yuki M."/>
            <person name="Inoue J."/>
            <person name="Kitamura K."/>
            <person name="Iida T."/>
            <person name="Darby A."/>
            <person name="Hattori M."/>
            <person name="Ohkuma M."/>
        </authorList>
    </citation>
    <scope>NUCLEOTIDE SEQUENCE [LARGE SCALE GENOMIC DNA]</scope>
    <source>
        <strain evidence="4 5">JCM 21142</strain>
    </source>
</reference>
<feature type="domain" description="Chorismate mutase" evidence="3">
    <location>
        <begin position="48"/>
        <end position="139"/>
    </location>
</feature>
<dbReference type="InterPro" id="IPR002701">
    <property type="entry name" value="CM_II_prokaryot"/>
</dbReference>
<dbReference type="InterPro" id="IPR036979">
    <property type="entry name" value="CM_dom_sf"/>
</dbReference>
<evidence type="ECO:0000313" key="5">
    <source>
        <dbReference type="Proteomes" id="UP000019402"/>
    </source>
</evidence>
<gene>
    <name evidence="4" type="ORF">JCM21142_41636</name>
</gene>
<dbReference type="GO" id="GO:0046417">
    <property type="term" value="P:chorismate metabolic process"/>
    <property type="evidence" value="ECO:0007669"/>
    <property type="project" value="InterPro"/>
</dbReference>
<dbReference type="EMBL" id="BAMD01000016">
    <property type="protein sequence ID" value="GAF02984.1"/>
    <property type="molecule type" value="Genomic_DNA"/>
</dbReference>
<dbReference type="PROSITE" id="PS51168">
    <property type="entry name" value="CHORISMATE_MUT_2"/>
    <property type="match status" value="1"/>
</dbReference>
<dbReference type="GO" id="GO:0004106">
    <property type="term" value="F:chorismate mutase activity"/>
    <property type="evidence" value="ECO:0007669"/>
    <property type="project" value="UniProtKB-EC"/>
</dbReference>
<dbReference type="Proteomes" id="UP000019402">
    <property type="component" value="Unassembled WGS sequence"/>
</dbReference>
<name>W7YKV5_9BACT</name>
<comment type="caution">
    <text evidence="4">The sequence shown here is derived from an EMBL/GenBank/DDBJ whole genome shotgun (WGS) entry which is preliminary data.</text>
</comment>
<dbReference type="Gene3D" id="1.20.59.10">
    <property type="entry name" value="Chorismate mutase"/>
    <property type="match status" value="1"/>
</dbReference>
<dbReference type="SMART" id="SM00830">
    <property type="entry name" value="CM_2"/>
    <property type="match status" value="1"/>
</dbReference>
<dbReference type="Gene3D" id="3.20.20.70">
    <property type="entry name" value="Aldolase class I"/>
    <property type="match status" value="1"/>
</dbReference>
<evidence type="ECO:0000313" key="4">
    <source>
        <dbReference type="EMBL" id="GAF02984.1"/>
    </source>
</evidence>
<dbReference type="PANTHER" id="PTHR38041">
    <property type="entry name" value="CHORISMATE MUTASE"/>
    <property type="match status" value="1"/>
</dbReference>
<dbReference type="InterPro" id="IPR051331">
    <property type="entry name" value="Chorismate_mutase-related"/>
</dbReference>
<dbReference type="eggNOG" id="COG2876">
    <property type="taxonomic scope" value="Bacteria"/>
</dbReference>
<dbReference type="SUPFAM" id="SSF48600">
    <property type="entry name" value="Chorismate mutase II"/>
    <property type="match status" value="1"/>
</dbReference>
<dbReference type="Pfam" id="PF01817">
    <property type="entry name" value="CM_2"/>
    <property type="match status" value="1"/>
</dbReference>
<dbReference type="InterPro" id="IPR036263">
    <property type="entry name" value="Chorismate_II_sf"/>
</dbReference>
<accession>W7YKV5</accession>
<proteinExistence type="predicted"/>
<keyword evidence="2" id="KW-0413">Isomerase</keyword>
<evidence type="ECO:0000256" key="2">
    <source>
        <dbReference type="ARBA" id="ARBA00023235"/>
    </source>
</evidence>
<dbReference type="GO" id="GO:0009697">
    <property type="term" value="P:salicylic acid biosynthetic process"/>
    <property type="evidence" value="ECO:0007669"/>
    <property type="project" value="TreeGrafter"/>
</dbReference>
<dbReference type="InterPro" id="IPR013785">
    <property type="entry name" value="Aldolase_TIM"/>
</dbReference>
<sequence length="141" mass="16359">MDLGFDGLLVESHRCPTKAWSDAKQQVTPSELKEITDKIVLREPKIGEKPRVTLDELRQKIDKLDDAVLSTLQKRMEISEAIGTYKKENNITILQTRRYDEIMNNRKERGAKLGLSDEFLTKLFESIHEESVTRQNKIMNQ</sequence>
<organism evidence="4 5">
    <name type="scientific">Saccharicrinis fermentans DSM 9555 = JCM 21142</name>
    <dbReference type="NCBI Taxonomy" id="869213"/>
    <lineage>
        <taxon>Bacteria</taxon>
        <taxon>Pseudomonadati</taxon>
        <taxon>Bacteroidota</taxon>
        <taxon>Bacteroidia</taxon>
        <taxon>Marinilabiliales</taxon>
        <taxon>Marinilabiliaceae</taxon>
        <taxon>Saccharicrinis</taxon>
    </lineage>
</organism>
<evidence type="ECO:0000259" key="3">
    <source>
        <dbReference type="PROSITE" id="PS51168"/>
    </source>
</evidence>
<evidence type="ECO:0000256" key="1">
    <source>
        <dbReference type="ARBA" id="ARBA00012404"/>
    </source>
</evidence>
<dbReference type="PANTHER" id="PTHR38041:SF1">
    <property type="entry name" value="CHORISMATE MUTASE"/>
    <property type="match status" value="1"/>
</dbReference>
<dbReference type="SUPFAM" id="SSF51569">
    <property type="entry name" value="Aldolase"/>
    <property type="match status" value="1"/>
</dbReference>